<evidence type="ECO:0000313" key="1">
    <source>
        <dbReference type="EMBL" id="QDU26895.1"/>
    </source>
</evidence>
<organism evidence="1 2">
    <name type="scientific">Anatilimnocola aggregata</name>
    <dbReference type="NCBI Taxonomy" id="2528021"/>
    <lineage>
        <taxon>Bacteria</taxon>
        <taxon>Pseudomonadati</taxon>
        <taxon>Planctomycetota</taxon>
        <taxon>Planctomycetia</taxon>
        <taxon>Pirellulales</taxon>
        <taxon>Pirellulaceae</taxon>
        <taxon>Anatilimnocola</taxon>
    </lineage>
</organism>
<dbReference type="AlphaFoldDB" id="A0A517Y9I0"/>
<gene>
    <name evidence="1" type="ORF">ETAA8_19790</name>
</gene>
<accession>A0A517Y9I0</accession>
<proteinExistence type="predicted"/>
<dbReference type="EMBL" id="CP036274">
    <property type="protein sequence ID" value="QDU26895.1"/>
    <property type="molecule type" value="Genomic_DNA"/>
</dbReference>
<name>A0A517Y9I0_9BACT</name>
<keyword evidence="2" id="KW-1185">Reference proteome</keyword>
<dbReference type="KEGG" id="aagg:ETAA8_19790"/>
<dbReference type="Proteomes" id="UP000315017">
    <property type="component" value="Chromosome"/>
</dbReference>
<protein>
    <submittedName>
        <fullName evidence="1">Uncharacterized protein</fullName>
    </submittedName>
</protein>
<reference evidence="1 2" key="1">
    <citation type="submission" date="2019-02" db="EMBL/GenBank/DDBJ databases">
        <title>Deep-cultivation of Planctomycetes and their phenomic and genomic characterization uncovers novel biology.</title>
        <authorList>
            <person name="Wiegand S."/>
            <person name="Jogler M."/>
            <person name="Boedeker C."/>
            <person name="Pinto D."/>
            <person name="Vollmers J."/>
            <person name="Rivas-Marin E."/>
            <person name="Kohn T."/>
            <person name="Peeters S.H."/>
            <person name="Heuer A."/>
            <person name="Rast P."/>
            <person name="Oberbeckmann S."/>
            <person name="Bunk B."/>
            <person name="Jeske O."/>
            <person name="Meyerdierks A."/>
            <person name="Storesund J.E."/>
            <person name="Kallscheuer N."/>
            <person name="Luecker S."/>
            <person name="Lage O.M."/>
            <person name="Pohl T."/>
            <person name="Merkel B.J."/>
            <person name="Hornburger P."/>
            <person name="Mueller R.-W."/>
            <person name="Bruemmer F."/>
            <person name="Labrenz M."/>
            <person name="Spormann A.M."/>
            <person name="Op den Camp H."/>
            <person name="Overmann J."/>
            <person name="Amann R."/>
            <person name="Jetten M.S.M."/>
            <person name="Mascher T."/>
            <person name="Medema M.H."/>
            <person name="Devos D.P."/>
            <person name="Kaster A.-K."/>
            <person name="Ovreas L."/>
            <person name="Rohde M."/>
            <person name="Galperin M.Y."/>
            <person name="Jogler C."/>
        </authorList>
    </citation>
    <scope>NUCLEOTIDE SEQUENCE [LARGE SCALE GENOMIC DNA]</scope>
    <source>
        <strain evidence="1 2">ETA_A8</strain>
    </source>
</reference>
<sequence>MIARMPASAAARQRDDEWSFQAEVSRAAAVNQAGTNERETARNSGRTSLVRNLSFSLRSLLALALRLVRISQAMSKPRLTSLPTNICGFIALAAWLRMGTEGTRKQVWFAGSARWQLTGRVSRINACLFPSLNQLKIPPTHHSICGALRHPSTAEHVSGNFVPRGGVLTVGGPVVERPVELDQLWRPLAVSKREQSLVPDKLVGLRKTYGWRLSRRARNFLPFQYVRQPKYKSVLELFAVVGRNAWVGPCGEDQLATVASKVRLDRCSPQPQLDQRLVPQAVVDEAQQFCSKVFRSTCQPVSRSLPWSELVRLSSPTNPCQLMDVVQNAINL</sequence>
<evidence type="ECO:0000313" key="2">
    <source>
        <dbReference type="Proteomes" id="UP000315017"/>
    </source>
</evidence>